<dbReference type="Pfam" id="PF11204">
    <property type="entry name" value="DUF2985"/>
    <property type="match status" value="1"/>
</dbReference>
<dbReference type="HOGENOM" id="CLU_015848_2_0_1"/>
<reference evidence="3 4" key="1">
    <citation type="journal article" date="2012" name="Eukaryot. Cell">
        <title>Draft genome sequence of CBS 2479, the standard type strain of Trichosporon asahii.</title>
        <authorList>
            <person name="Yang R.Y."/>
            <person name="Li H.T."/>
            <person name="Zhu H."/>
            <person name="Zhou G.P."/>
            <person name="Wang M."/>
            <person name="Wang L."/>
        </authorList>
    </citation>
    <scope>NUCLEOTIDE SEQUENCE [LARGE SCALE GENOMIC DNA]</scope>
    <source>
        <strain evidence="4">ATCC 90039 / CBS 2479 / JCM 2466 / KCTC 7840 / NCYC 2677 / UAMH 7654</strain>
    </source>
</reference>
<evidence type="ECO:0000256" key="2">
    <source>
        <dbReference type="SAM" id="Phobius"/>
    </source>
</evidence>
<feature type="region of interest" description="Disordered" evidence="1">
    <location>
        <begin position="224"/>
        <end position="276"/>
    </location>
</feature>
<comment type="caution">
    <text evidence="3">The sequence shown here is derived from an EMBL/GenBank/DDBJ whole genome shotgun (WGS) entry which is preliminary data.</text>
</comment>
<dbReference type="GeneID" id="25984039"/>
<feature type="region of interest" description="Disordered" evidence="1">
    <location>
        <begin position="1"/>
        <end position="176"/>
    </location>
</feature>
<dbReference type="PANTHER" id="PTHR35872:SF2">
    <property type="entry name" value="INTEGRAL MEMBRANE PROTEIN (AFU_ORTHOLOGUE AFUA_5G07110)"/>
    <property type="match status" value="1"/>
</dbReference>
<keyword evidence="2" id="KW-1133">Transmembrane helix</keyword>
<feature type="region of interest" description="Disordered" evidence="1">
    <location>
        <begin position="562"/>
        <end position="590"/>
    </location>
</feature>
<name>J6EZX2_TRIAS</name>
<sequence>MVSPPPPESPLGKEDIEDAGPSTPPRSPRTPTRPPRPRPPRQPVRCVSLDVCRPQQPTHPALDRIEEDASPTKPQPGSPVAFSTPSPPSSPTRPRASSSVKSDRNSDQSRPLFPPKASAVPDHLKPGRRRAHTVSVTMPWRRGYAPLPDDPETAVGPRARSGSHHSHHSHHDVADNRGELHDDVVGLLDCVDPEVGTVNHLQNMTNAIMFPPIPGLYSRRPNVCLSNDDDEDTVPTLASQPKPAKESKLRLGRHRAESAPVSLRPPLASQSSDEDLHRTATEDAGIAKVELDADDKLRAHVDEDMTHELDAHMRKVLLRRKRRDKLKSALRGLWAYLKTPMGIVTAIYGFLVAFWGAAIVLFLLGWIPTSSKHAQDKWVEISSQVTNGLFTVTGVGLIPWRAIDTYRMSRIWMLRSRVRKRRAKLGLSEIKDWNDLPDPATVPGYVNVLSEKEQAELEHQQSAFQASQTWYRPHATPTHTAFPMAWALWNTILMDLNSFFQCILCGCMWGMNYHVRPPWTTGTLIPLSFLCGIGAAILIWQGGVRTKKTKEVENKLSRALGVEGPPSADVEKGRPRAATVGTERPSLDVKPKPLVEGRAPARRATVDVAPGSVTVSHLAPLAEMAETAETEEMDSPEPSPGEKHVELGEIDLALPPVPEISAIELPGLNPKRAST</sequence>
<gene>
    <name evidence="3" type="ORF">A1Q1_00525</name>
</gene>
<keyword evidence="2" id="KW-0472">Membrane</keyword>
<accession>J6EZX2</accession>
<dbReference type="PANTHER" id="PTHR35872">
    <property type="entry name" value="INTEGRAL MEMBRANE PROTEIN (AFU_ORTHOLOGUE AFUA_5G07110)"/>
    <property type="match status" value="1"/>
</dbReference>
<dbReference type="RefSeq" id="XP_014181315.1">
    <property type="nucleotide sequence ID" value="XM_014325840.1"/>
</dbReference>
<feature type="compositionally biased region" description="Basic residues" evidence="1">
    <location>
        <begin position="161"/>
        <end position="170"/>
    </location>
</feature>
<evidence type="ECO:0000313" key="3">
    <source>
        <dbReference type="EMBL" id="EJT50224.1"/>
    </source>
</evidence>
<dbReference type="EMBL" id="ALBS01000124">
    <property type="protein sequence ID" value="EJT50224.1"/>
    <property type="molecule type" value="Genomic_DNA"/>
</dbReference>
<dbReference type="AlphaFoldDB" id="J6EZX2"/>
<evidence type="ECO:0000313" key="4">
    <source>
        <dbReference type="Proteomes" id="UP000002748"/>
    </source>
</evidence>
<feature type="region of interest" description="Disordered" evidence="1">
    <location>
        <begin position="626"/>
        <end position="646"/>
    </location>
</feature>
<dbReference type="Proteomes" id="UP000002748">
    <property type="component" value="Unassembled WGS sequence"/>
</dbReference>
<feature type="transmembrane region" description="Helical" evidence="2">
    <location>
        <begin position="346"/>
        <end position="367"/>
    </location>
</feature>
<proteinExistence type="predicted"/>
<protein>
    <submittedName>
        <fullName evidence="3">Uncharacterized protein</fullName>
    </submittedName>
</protein>
<feature type="compositionally biased region" description="Pro residues" evidence="1">
    <location>
        <begin position="22"/>
        <end position="34"/>
    </location>
</feature>
<evidence type="ECO:0000256" key="1">
    <source>
        <dbReference type="SAM" id="MobiDB-lite"/>
    </source>
</evidence>
<feature type="compositionally biased region" description="Acidic residues" evidence="1">
    <location>
        <begin position="626"/>
        <end position="635"/>
    </location>
</feature>
<organism evidence="3 4">
    <name type="scientific">Trichosporon asahii var. asahii (strain ATCC 90039 / CBS 2479 / JCM 2466 / KCTC 7840 / NBRC 103889/ NCYC 2677 / UAMH 7654)</name>
    <name type="common">Yeast</name>
    <dbReference type="NCBI Taxonomy" id="1186058"/>
    <lineage>
        <taxon>Eukaryota</taxon>
        <taxon>Fungi</taxon>
        <taxon>Dikarya</taxon>
        <taxon>Basidiomycota</taxon>
        <taxon>Agaricomycotina</taxon>
        <taxon>Tremellomycetes</taxon>
        <taxon>Trichosporonales</taxon>
        <taxon>Trichosporonaceae</taxon>
        <taxon>Trichosporon</taxon>
    </lineage>
</organism>
<dbReference type="KEGG" id="tasa:A1Q1_00525"/>
<feature type="compositionally biased region" description="Basic and acidic residues" evidence="1">
    <location>
        <begin position="243"/>
        <end position="257"/>
    </location>
</feature>
<dbReference type="VEuPathDB" id="FungiDB:A1Q1_00525"/>
<keyword evidence="2" id="KW-0812">Transmembrane</keyword>
<feature type="transmembrane region" description="Helical" evidence="2">
    <location>
        <begin position="523"/>
        <end position="540"/>
    </location>
</feature>
<dbReference type="OrthoDB" id="3365211at2759"/>
<dbReference type="InterPro" id="IPR021369">
    <property type="entry name" value="DUF2985"/>
</dbReference>